<dbReference type="AlphaFoldDB" id="A0A132MN82"/>
<reference evidence="3" key="1">
    <citation type="submission" date="2015-04" db="EMBL/GenBank/DDBJ databases">
        <title>Physiological reanalysis, assessment of diazotrophy, and genome sequences of multiple isolates of Streptomyces thermoautotrophicus.</title>
        <authorList>
            <person name="MacKellar D.C."/>
            <person name="Lieber L."/>
            <person name="Norman J."/>
            <person name="Bolger A."/>
            <person name="Tobin C."/>
            <person name="Murray J.W."/>
            <person name="Chang R."/>
            <person name="Ford T."/>
            <person name="Nguyen P.Q."/>
            <person name="Woodward J."/>
            <person name="Permingeat H."/>
            <person name="Joshi N.S."/>
            <person name="Silver P.A."/>
            <person name="Usadel B."/>
            <person name="Rutherford A.W."/>
            <person name="Friesen M."/>
            <person name="Prell J."/>
        </authorList>
    </citation>
    <scope>NUCLEOTIDE SEQUENCE [LARGE SCALE GENOMIC DNA]</scope>
    <source>
        <strain evidence="3">H1</strain>
    </source>
</reference>
<dbReference type="SUPFAM" id="SSF55486">
    <property type="entry name" value="Metalloproteases ('zincins'), catalytic domain"/>
    <property type="match status" value="1"/>
</dbReference>
<dbReference type="Pfam" id="PF11350">
    <property type="entry name" value="DUF3152"/>
    <property type="match status" value="1"/>
</dbReference>
<name>A0A132MN82_9ACTN</name>
<keyword evidence="3" id="KW-1185">Reference proteome</keyword>
<evidence type="ECO:0000259" key="1">
    <source>
        <dbReference type="Pfam" id="PF11350"/>
    </source>
</evidence>
<proteinExistence type="predicted"/>
<protein>
    <recommendedName>
        <fullName evidence="1">DUF3152 domain-containing protein</fullName>
    </recommendedName>
</protein>
<dbReference type="Proteomes" id="UP000070188">
    <property type="component" value="Unassembled WGS sequence"/>
</dbReference>
<accession>A0A132MN82</accession>
<dbReference type="PATRIC" id="fig|1469144.10.peg.1064"/>
<gene>
    <name evidence="2" type="ORF">LI90_946</name>
</gene>
<evidence type="ECO:0000313" key="2">
    <source>
        <dbReference type="EMBL" id="KWW99312.1"/>
    </source>
</evidence>
<dbReference type="InterPro" id="IPR022603">
    <property type="entry name" value="DUF3152"/>
</dbReference>
<evidence type="ECO:0000313" key="3">
    <source>
        <dbReference type="Proteomes" id="UP000070188"/>
    </source>
</evidence>
<sequence length="209" mass="23104">MFPATVQEATGGPELDGGVAVTRKSIDPASVKVPRYASGKLVPVPGGARPTATRGRLMRYRVLVEKGLPLDGTEFARTSVRVLNDPRSWAHGGAYRFEWVTKGPVDFELILASPRLTDLQCRQGYLDTDGLYSCRVRDHVVINAMRWAQGAEAYQGRLAEYRIYVINHEVGHRLGHKHEGCPGPGRLAPVMMQQTKGVGECRPNPWPYP</sequence>
<dbReference type="STRING" id="1469144.LI90_946"/>
<feature type="domain" description="DUF3152" evidence="1">
    <location>
        <begin position="31"/>
        <end position="198"/>
    </location>
</feature>
<organism evidence="2 3">
    <name type="scientific">Carbonactinospora thermoautotrophica</name>
    <dbReference type="NCBI Taxonomy" id="1469144"/>
    <lineage>
        <taxon>Bacteria</taxon>
        <taxon>Bacillati</taxon>
        <taxon>Actinomycetota</taxon>
        <taxon>Actinomycetes</taxon>
        <taxon>Kitasatosporales</taxon>
        <taxon>Carbonactinosporaceae</taxon>
        <taxon>Carbonactinospora</taxon>
    </lineage>
</organism>
<comment type="caution">
    <text evidence="2">The sequence shown here is derived from an EMBL/GenBank/DDBJ whole genome shotgun (WGS) entry which is preliminary data.</text>
</comment>
<dbReference type="EMBL" id="LAXD01000001">
    <property type="protein sequence ID" value="KWW99312.1"/>
    <property type="molecule type" value="Genomic_DNA"/>
</dbReference>